<dbReference type="AlphaFoldDB" id="G7ITF2"/>
<dbReference type="PaxDb" id="3880-AES66570"/>
<dbReference type="GO" id="GO:0019104">
    <property type="term" value="F:DNA N-glycosylase activity"/>
    <property type="evidence" value="ECO:0007669"/>
    <property type="project" value="InterPro"/>
</dbReference>
<reference evidence="2" key="3">
    <citation type="submission" date="2015-04" db="UniProtKB">
        <authorList>
            <consortium name="EnsemblPlants"/>
        </authorList>
    </citation>
    <scope>IDENTIFICATION</scope>
    <source>
        <strain evidence="2">cv. Jemalong A17</strain>
    </source>
</reference>
<dbReference type="InterPro" id="IPR044811">
    <property type="entry name" value="DME/ROS1"/>
</dbReference>
<dbReference type="eggNOG" id="ENOG502QQKH">
    <property type="taxonomic scope" value="Eukaryota"/>
</dbReference>
<dbReference type="HOGENOM" id="CLU_596389_0_0_1"/>
<proteinExistence type="predicted"/>
<dbReference type="GO" id="GO:0006281">
    <property type="term" value="P:DNA repair"/>
    <property type="evidence" value="ECO:0007669"/>
    <property type="project" value="InterPro"/>
</dbReference>
<keyword evidence="3" id="KW-1185">Reference proteome</keyword>
<reference evidence="1 3" key="2">
    <citation type="journal article" date="2014" name="BMC Genomics">
        <title>An improved genome release (version Mt4.0) for the model legume Medicago truncatula.</title>
        <authorList>
            <person name="Tang H."/>
            <person name="Krishnakumar V."/>
            <person name="Bidwell S."/>
            <person name="Rosen B."/>
            <person name="Chan A."/>
            <person name="Zhou S."/>
            <person name="Gentzbittel L."/>
            <person name="Childs K.L."/>
            <person name="Yandell M."/>
            <person name="Gundlach H."/>
            <person name="Mayer K.F."/>
            <person name="Schwartz D.C."/>
            <person name="Town C.D."/>
        </authorList>
    </citation>
    <scope>GENOME REANNOTATION</scope>
    <source>
        <strain evidence="2 3">cv. Jemalong A17</strain>
    </source>
</reference>
<dbReference type="Gene3D" id="1.10.1670.10">
    <property type="entry name" value="Helix-hairpin-Helix base-excision DNA repair enzymes (C-terminal)"/>
    <property type="match status" value="1"/>
</dbReference>
<evidence type="ECO:0000313" key="2">
    <source>
        <dbReference type="EnsemblPlants" id="AES66570"/>
    </source>
</evidence>
<accession>G7ITF2</accession>
<evidence type="ECO:0000313" key="3">
    <source>
        <dbReference type="Proteomes" id="UP000002051"/>
    </source>
</evidence>
<accession>A0A0C3V5D0</accession>
<dbReference type="GO" id="GO:0035514">
    <property type="term" value="F:DNA demethylase activity"/>
    <property type="evidence" value="ECO:0007669"/>
    <property type="project" value="InterPro"/>
</dbReference>
<organism evidence="1 3">
    <name type="scientific">Medicago truncatula</name>
    <name type="common">Barrel medic</name>
    <name type="synonym">Medicago tribuloides</name>
    <dbReference type="NCBI Taxonomy" id="3880"/>
    <lineage>
        <taxon>Eukaryota</taxon>
        <taxon>Viridiplantae</taxon>
        <taxon>Streptophyta</taxon>
        <taxon>Embryophyta</taxon>
        <taxon>Tracheophyta</taxon>
        <taxon>Spermatophyta</taxon>
        <taxon>Magnoliopsida</taxon>
        <taxon>eudicotyledons</taxon>
        <taxon>Gunneridae</taxon>
        <taxon>Pentapetalae</taxon>
        <taxon>rosids</taxon>
        <taxon>fabids</taxon>
        <taxon>Fabales</taxon>
        <taxon>Fabaceae</taxon>
        <taxon>Papilionoideae</taxon>
        <taxon>50 kb inversion clade</taxon>
        <taxon>NPAAA clade</taxon>
        <taxon>Hologalegina</taxon>
        <taxon>IRL clade</taxon>
        <taxon>Trifolieae</taxon>
        <taxon>Medicago</taxon>
    </lineage>
</organism>
<dbReference type="PANTHER" id="PTHR46213:SF13">
    <property type="entry name" value="DEMETER-LIKE PROTEIN 2-RELATED"/>
    <property type="match status" value="1"/>
</dbReference>
<sequence>MKIIARLASKSCSPRELHSAARHSEHVYSPWRVWAESLQDSVFLSYIVGLYKILLYHADETVEGSCPGMLCHSTVEGSCPGMLVIQPLRAYALECLVIQSVEGSCPGMFIIQIVGGWVPLQPLPESLQLHLLELNPLVNFIQKHLWARLSTLPYDYISKGLMYQKKTNCNACPMRADCRHFASAFASTTLMFPRPEQCFIGASGNSVTDKIPPVVMSQLHFKVNICQPIIEECKLLRGRAESFIARMHPIQGYIQFSRWKGSIVDLVVGVFLTQHVSDHLSCSAFMSLAAQFPKKSGSTCKVYDGEGTSLIVNKKTSIAKKIVDAIKERGMNNKLAKRVQNFLIRLVDDHGSIDLEWLRDVPPDQTKEYLSSIAFPIDTNVGRIAVRLGWVPLHPLPESLQLHLLELYPLVNSIQKHLWARLCCRHFVSTRLMMLIPEQSSNGASGNSVTDKIPHVVMS</sequence>
<evidence type="ECO:0000313" key="1">
    <source>
        <dbReference type="EMBL" id="AES66570.2"/>
    </source>
</evidence>
<dbReference type="Gene3D" id="1.10.340.30">
    <property type="entry name" value="Hypothetical protein, domain 2"/>
    <property type="match status" value="1"/>
</dbReference>
<dbReference type="Proteomes" id="UP000002051">
    <property type="component" value="Chromosome 2"/>
</dbReference>
<dbReference type="InterPro" id="IPR023170">
    <property type="entry name" value="HhH_base_excis_C"/>
</dbReference>
<name>G7ITF2_MEDTR</name>
<dbReference type="InterPro" id="IPR011257">
    <property type="entry name" value="DNA_glycosylase"/>
</dbReference>
<dbReference type="EMBL" id="CM001218">
    <property type="protein sequence ID" value="AES66570.2"/>
    <property type="molecule type" value="Genomic_DNA"/>
</dbReference>
<reference evidence="1 3" key="1">
    <citation type="journal article" date="2011" name="Nature">
        <title>The Medicago genome provides insight into the evolution of rhizobial symbioses.</title>
        <authorList>
            <person name="Young N.D."/>
            <person name="Debelle F."/>
            <person name="Oldroyd G.E."/>
            <person name="Geurts R."/>
            <person name="Cannon S.B."/>
            <person name="Udvardi M.K."/>
            <person name="Benedito V.A."/>
            <person name="Mayer K.F."/>
            <person name="Gouzy J."/>
            <person name="Schoof H."/>
            <person name="Van de Peer Y."/>
            <person name="Proost S."/>
            <person name="Cook D.R."/>
            <person name="Meyers B.C."/>
            <person name="Spannagl M."/>
            <person name="Cheung F."/>
            <person name="De Mita S."/>
            <person name="Krishnakumar V."/>
            <person name="Gundlach H."/>
            <person name="Zhou S."/>
            <person name="Mudge J."/>
            <person name="Bharti A.K."/>
            <person name="Murray J.D."/>
            <person name="Naoumkina M.A."/>
            <person name="Rosen B."/>
            <person name="Silverstein K.A."/>
            <person name="Tang H."/>
            <person name="Rombauts S."/>
            <person name="Zhao P.X."/>
            <person name="Zhou P."/>
            <person name="Barbe V."/>
            <person name="Bardou P."/>
            <person name="Bechner M."/>
            <person name="Bellec A."/>
            <person name="Berger A."/>
            <person name="Berges H."/>
            <person name="Bidwell S."/>
            <person name="Bisseling T."/>
            <person name="Choisne N."/>
            <person name="Couloux A."/>
            <person name="Denny R."/>
            <person name="Deshpande S."/>
            <person name="Dai X."/>
            <person name="Doyle J.J."/>
            <person name="Dudez A.M."/>
            <person name="Farmer A.D."/>
            <person name="Fouteau S."/>
            <person name="Franken C."/>
            <person name="Gibelin C."/>
            <person name="Gish J."/>
            <person name="Goldstein S."/>
            <person name="Gonzalez A.J."/>
            <person name="Green P.J."/>
            <person name="Hallab A."/>
            <person name="Hartog M."/>
            <person name="Hua A."/>
            <person name="Humphray S.J."/>
            <person name="Jeong D.H."/>
            <person name="Jing Y."/>
            <person name="Jocker A."/>
            <person name="Kenton S.M."/>
            <person name="Kim D.J."/>
            <person name="Klee K."/>
            <person name="Lai H."/>
            <person name="Lang C."/>
            <person name="Lin S."/>
            <person name="Macmil S.L."/>
            <person name="Magdelenat G."/>
            <person name="Matthews L."/>
            <person name="McCorrison J."/>
            <person name="Monaghan E.L."/>
            <person name="Mun J.H."/>
            <person name="Najar F.Z."/>
            <person name="Nicholson C."/>
            <person name="Noirot C."/>
            <person name="O'Bleness M."/>
            <person name="Paule C.R."/>
            <person name="Poulain J."/>
            <person name="Prion F."/>
            <person name="Qin B."/>
            <person name="Qu C."/>
            <person name="Retzel E.F."/>
            <person name="Riddle C."/>
            <person name="Sallet E."/>
            <person name="Samain S."/>
            <person name="Samson N."/>
            <person name="Sanders I."/>
            <person name="Saurat O."/>
            <person name="Scarpelli C."/>
            <person name="Schiex T."/>
            <person name="Segurens B."/>
            <person name="Severin A.J."/>
            <person name="Sherrier D.J."/>
            <person name="Shi R."/>
            <person name="Sims S."/>
            <person name="Singer S.R."/>
            <person name="Sinharoy S."/>
            <person name="Sterck L."/>
            <person name="Viollet A."/>
            <person name="Wang B.B."/>
            <person name="Wang K."/>
            <person name="Wang M."/>
            <person name="Wang X."/>
            <person name="Warfsmann J."/>
            <person name="Weissenbach J."/>
            <person name="White D.D."/>
            <person name="White J.D."/>
            <person name="Wiley G.B."/>
            <person name="Wincker P."/>
            <person name="Xing Y."/>
            <person name="Yang L."/>
            <person name="Yao Z."/>
            <person name="Ying F."/>
            <person name="Zhai J."/>
            <person name="Zhou L."/>
            <person name="Zuber A."/>
            <person name="Denarie J."/>
            <person name="Dixon R.A."/>
            <person name="May G.D."/>
            <person name="Schwartz D.C."/>
            <person name="Rogers J."/>
            <person name="Quetier F."/>
            <person name="Town C.D."/>
            <person name="Roe B.A."/>
        </authorList>
    </citation>
    <scope>NUCLEOTIDE SEQUENCE [LARGE SCALE GENOMIC DNA]</scope>
    <source>
        <strain evidence="1">A17</strain>
        <strain evidence="2 3">cv. Jemalong A17</strain>
    </source>
</reference>
<gene>
    <name evidence="1" type="ordered locus">MTR_2g075880</name>
</gene>
<dbReference type="GO" id="GO:0141166">
    <property type="term" value="P:chromosomal 5-methylcytosine DNA demethylation pathway"/>
    <property type="evidence" value="ECO:0007669"/>
    <property type="project" value="InterPro"/>
</dbReference>
<protein>
    <submittedName>
        <fullName evidence="1">HhH-GPD base excision DNA repair family protein</fullName>
    </submittedName>
</protein>
<dbReference type="PANTHER" id="PTHR46213">
    <property type="entry name" value="TRANSCRIPTIONAL ACTIVATOR DEMETER"/>
    <property type="match status" value="1"/>
</dbReference>
<dbReference type="SUPFAM" id="SSF48150">
    <property type="entry name" value="DNA-glycosylase"/>
    <property type="match status" value="1"/>
</dbReference>
<dbReference type="EnsemblPlants" id="AES66570">
    <property type="protein sequence ID" value="AES66570"/>
    <property type="gene ID" value="MTR_2g075880"/>
</dbReference>